<evidence type="ECO:0000313" key="1">
    <source>
        <dbReference type="EnsemblPlants" id="AVESA.00010b.r2.7CG0716300.1.CDS"/>
    </source>
</evidence>
<sequence>MLTIMDDYSRKVWPYFLKHKSDVFDAFKKWKVMVEKQTEKKVKVLRTDNGMEFCSNEFEEFCSNDDMIRHHTISYTPQQNGVAERMNRTIISRARYMLSNAGMHRRFWAEAANTACYLINSLPSDPSPVAIGEEGVRVQVEHLQKTVDNNAVVDDTHEENIDDDVVQHSPTILQQPQESIAADRPRRNIVPPRRLIEECNLVHYALSCAEQVENDSEPATYNEAIASVDREKWVSAMQEEMQSLEKNGTWDVVRLPKQKKAVRCKWIFKKKEGLSPKEPSRYKASIVAMRDLELEQLDVKTAFLHGELDEEIYMDQPEGFIVPGKEDFVCKLKKSLYGLKQSPRQWYKREIISDLQSMEVKYDDEDLALLLLCSLPSSYTHFRDTMLLSREKITLDEVQDALKQREKMKSMVQADGASSKAEALQVRGRTEQRFNNHGNRDKSKDGRGRSKSKGKDKFCRYCKKSNHVIDDCWKLQNKEKRNDTYQPKDKDQGNGKAAVVSDSSDGECLAVFAACASRDDEWILDTACSFHICCNKDWFSSYESVQTGDFVRVGNDNPCHIVGVGSVKIRTHDGVTRTLSEVKHIPSMARNLISLSTMDVDGYKYAGGHRVLKVSKGSLIHMIGDINSAKLYVLRGSTLPGIAAAVTSNDSDDCGKTHLWHMRLGHMSEQGMSELVKRELIDGCNLSKFEFCEHCIFGKHKRVKFNASVHTTKGILDYVHADVWGPSRKTSIGGANYMLTIIDDYSRKVWPYFLKHKSDVFDAFKKWKVMVEKQTEKKVKVLRTDNGMEFCSNEFEKFCSNDGMIRHHTIPYTPQQNGVAERMNITIISRARCMLSNAGMHRRFWAEAANTACYLINRSPSIPLEKKTPIEVWSGSPADYSQLRVFGCTAYAHVDNGKLEPRAVKCIFLGYGSGVKAYKLWNPETKRILLSRNVVFNESVMYHDSLPSDPSPVAIGEEGVRVQVEHLQKTVDNNAVVDDTHEENIDNDVVQHSPTVLQQPQESITADRPRRNIVPPRRLIEECNLVHYALSCAEQVENDSEPATYNEAIASVDREKWVSAMQEEMQSLEKNGTWDVVRLPKQKKAVRCKWIFKKKEGLSPKEPSRYKARLVAKGFSQIPGIDYNDVFSPVVKHSSIRTFFSIMAMRDLELEQLDVKTAFLHGELDEEIYMDQPEGFIVPGKEDFVCKLKKSLYGLKQSPRQWYKRFDSFMISHGFERSKYDSCVYIKFVDGSPIYLLLYVDDMLIVAKGMKEITTLKAHLSSEFEMKDLGAAKKILGMEITRDRKSGLLFLSQQSYIKKVLHRFNMDGANSVSTPIAPHFKLSVSQCPTTDEEFEYMSKVPYSSAVGSLMYAMVCSRPDLSYAMSLISRYMANPGKEHWKAVQWVFRYLLGTSNACLKFGRTGEGLVGYVDSDFAADLDKRRSLTGYVFNVGGCAVSWKATLQAVVAQSTTEAEYMAIAEACKESVWLKGLFAELCGDDSCITLFCDSQSAIYLTKDQMFHERTKHIDVKYHFVRDIVAQGKLKYRPTSDEWSEARRREAWAECKTSIGGANYMLTIIDDYSRKVWPYFLKHKSDVFDAFKKWKVMVEKQTEKKVKVLRTDNGMEFCSNEFEEFCSNDGMIRHHTIPYTPQQNGVAERMNRTIISRARCMLSNAGMHRRFWAEAANTACYLINRSPSIPLEKKTPIDVWSGSPADYSQS</sequence>
<protein>
    <submittedName>
        <fullName evidence="1">Uncharacterized protein</fullName>
    </submittedName>
</protein>
<keyword evidence="2" id="KW-1185">Reference proteome</keyword>
<reference evidence="1" key="1">
    <citation type="submission" date="2021-05" db="EMBL/GenBank/DDBJ databases">
        <authorList>
            <person name="Scholz U."/>
            <person name="Mascher M."/>
            <person name="Fiebig A."/>
        </authorList>
    </citation>
    <scope>NUCLEOTIDE SEQUENCE [LARGE SCALE GENOMIC DNA]</scope>
</reference>
<dbReference type="EnsemblPlants" id="AVESA.00010b.r2.7CG0716300.1">
    <property type="protein sequence ID" value="AVESA.00010b.r2.7CG0716300.1.CDS"/>
    <property type="gene ID" value="AVESA.00010b.r2.7CG0716300"/>
</dbReference>
<evidence type="ECO:0000313" key="2">
    <source>
        <dbReference type="Proteomes" id="UP001732700"/>
    </source>
</evidence>
<reference evidence="1" key="2">
    <citation type="submission" date="2025-09" db="UniProtKB">
        <authorList>
            <consortium name="EnsemblPlants"/>
        </authorList>
    </citation>
    <scope>IDENTIFICATION</scope>
</reference>
<dbReference type="Proteomes" id="UP001732700">
    <property type="component" value="Chromosome 7C"/>
</dbReference>
<organism evidence="1 2">
    <name type="scientific">Avena sativa</name>
    <name type="common">Oat</name>
    <dbReference type="NCBI Taxonomy" id="4498"/>
    <lineage>
        <taxon>Eukaryota</taxon>
        <taxon>Viridiplantae</taxon>
        <taxon>Streptophyta</taxon>
        <taxon>Embryophyta</taxon>
        <taxon>Tracheophyta</taxon>
        <taxon>Spermatophyta</taxon>
        <taxon>Magnoliopsida</taxon>
        <taxon>Liliopsida</taxon>
        <taxon>Poales</taxon>
        <taxon>Poaceae</taxon>
        <taxon>BOP clade</taxon>
        <taxon>Pooideae</taxon>
        <taxon>Poodae</taxon>
        <taxon>Poeae</taxon>
        <taxon>Poeae Chloroplast Group 1 (Aveneae type)</taxon>
        <taxon>Aveninae</taxon>
        <taxon>Avena</taxon>
    </lineage>
</organism>
<proteinExistence type="predicted"/>
<accession>A0ACD6A3N2</accession>
<name>A0ACD6A3N2_AVESA</name>